<reference evidence="1 2" key="1">
    <citation type="submission" date="2014-04" db="EMBL/GenBank/DDBJ databases">
        <authorList>
            <consortium name="DOE Joint Genome Institute"/>
            <person name="Kuo A."/>
            <person name="Tarkka M."/>
            <person name="Buscot F."/>
            <person name="Kohler A."/>
            <person name="Nagy L.G."/>
            <person name="Floudas D."/>
            <person name="Copeland A."/>
            <person name="Barry K.W."/>
            <person name="Cichocki N."/>
            <person name="Veneault-Fourrey C."/>
            <person name="LaButti K."/>
            <person name="Lindquist E.A."/>
            <person name="Lipzen A."/>
            <person name="Lundell T."/>
            <person name="Morin E."/>
            <person name="Murat C."/>
            <person name="Sun H."/>
            <person name="Tunlid A."/>
            <person name="Henrissat B."/>
            <person name="Grigoriev I.V."/>
            <person name="Hibbett D.S."/>
            <person name="Martin F."/>
            <person name="Nordberg H.P."/>
            <person name="Cantor M.N."/>
            <person name="Hua S.X."/>
        </authorList>
    </citation>
    <scope>NUCLEOTIDE SEQUENCE [LARGE SCALE GENOMIC DNA]</scope>
    <source>
        <strain evidence="1 2">F 1598</strain>
    </source>
</reference>
<proteinExistence type="predicted"/>
<evidence type="ECO:0000313" key="1">
    <source>
        <dbReference type="EMBL" id="KIM72718.1"/>
    </source>
</evidence>
<dbReference type="Proteomes" id="UP000054166">
    <property type="component" value="Unassembled WGS sequence"/>
</dbReference>
<accession>A0A0C3AFY4</accession>
<protein>
    <submittedName>
        <fullName evidence="1">Uncharacterized protein</fullName>
    </submittedName>
</protein>
<dbReference type="EMBL" id="KN833110">
    <property type="protein sequence ID" value="KIM72718.1"/>
    <property type="molecule type" value="Genomic_DNA"/>
</dbReference>
<organism evidence="1 2">
    <name type="scientific">Piloderma croceum (strain F 1598)</name>
    <dbReference type="NCBI Taxonomy" id="765440"/>
    <lineage>
        <taxon>Eukaryota</taxon>
        <taxon>Fungi</taxon>
        <taxon>Dikarya</taxon>
        <taxon>Basidiomycota</taxon>
        <taxon>Agaricomycotina</taxon>
        <taxon>Agaricomycetes</taxon>
        <taxon>Agaricomycetidae</taxon>
        <taxon>Atheliales</taxon>
        <taxon>Atheliaceae</taxon>
        <taxon>Piloderma</taxon>
    </lineage>
</organism>
<sequence>MAVVECARGWIVKFNKRGVIMPSPSSHHHGEHLTTALRRIGIYVSKTETGVRPDWRSLAATPFGRPSNFMDIGGDVPAARQEDIAPSEALQKSGRSVKAIRARLKGDVCVVT</sequence>
<dbReference type="HOGENOM" id="CLU_2146830_0_0_1"/>
<dbReference type="AlphaFoldDB" id="A0A0C3AFY4"/>
<dbReference type="InParanoid" id="A0A0C3AFY4"/>
<gene>
    <name evidence="1" type="ORF">PILCRDRAFT_737935</name>
</gene>
<reference evidence="2" key="2">
    <citation type="submission" date="2015-01" db="EMBL/GenBank/DDBJ databases">
        <title>Evolutionary Origins and Diversification of the Mycorrhizal Mutualists.</title>
        <authorList>
            <consortium name="DOE Joint Genome Institute"/>
            <consortium name="Mycorrhizal Genomics Consortium"/>
            <person name="Kohler A."/>
            <person name="Kuo A."/>
            <person name="Nagy L.G."/>
            <person name="Floudas D."/>
            <person name="Copeland A."/>
            <person name="Barry K.W."/>
            <person name="Cichocki N."/>
            <person name="Veneault-Fourrey C."/>
            <person name="LaButti K."/>
            <person name="Lindquist E.A."/>
            <person name="Lipzen A."/>
            <person name="Lundell T."/>
            <person name="Morin E."/>
            <person name="Murat C."/>
            <person name="Riley R."/>
            <person name="Ohm R."/>
            <person name="Sun H."/>
            <person name="Tunlid A."/>
            <person name="Henrissat B."/>
            <person name="Grigoriev I.V."/>
            <person name="Hibbett D.S."/>
            <person name="Martin F."/>
        </authorList>
    </citation>
    <scope>NUCLEOTIDE SEQUENCE [LARGE SCALE GENOMIC DNA]</scope>
    <source>
        <strain evidence="2">F 1598</strain>
    </source>
</reference>
<name>A0A0C3AFY4_PILCF</name>
<keyword evidence="2" id="KW-1185">Reference proteome</keyword>
<evidence type="ECO:0000313" key="2">
    <source>
        <dbReference type="Proteomes" id="UP000054166"/>
    </source>
</evidence>